<gene>
    <name evidence="1" type="ORF">HNR61_007690</name>
</gene>
<dbReference type="InterPro" id="IPR008792">
    <property type="entry name" value="PQQD"/>
</dbReference>
<name>A0A7W3QR51_ACTNM</name>
<comment type="caution">
    <text evidence="1">The sequence shown here is derived from an EMBL/GenBank/DDBJ whole genome shotgun (WGS) entry which is preliminary data.</text>
</comment>
<reference evidence="1 2" key="1">
    <citation type="submission" date="2020-08" db="EMBL/GenBank/DDBJ databases">
        <title>Genomic Encyclopedia of Type Strains, Phase IV (KMG-IV): sequencing the most valuable type-strain genomes for metagenomic binning, comparative biology and taxonomic classification.</title>
        <authorList>
            <person name="Goeker M."/>
        </authorList>
    </citation>
    <scope>NUCLEOTIDE SEQUENCE [LARGE SCALE GENOMIC DNA]</scope>
    <source>
        <strain evidence="1 2">DSM 44197</strain>
    </source>
</reference>
<sequence>MPLRPHMTLTETEQGMVLLDEASGRYWTLNATGAAVLRMLLDGDSVEDAVGTLRRRHPDSAERVTADVEAFVRSLRDAEVIVP</sequence>
<evidence type="ECO:0000313" key="2">
    <source>
        <dbReference type="Proteomes" id="UP000572680"/>
    </source>
</evidence>
<dbReference type="EMBL" id="JACJIA010000014">
    <property type="protein sequence ID" value="MBA8956008.1"/>
    <property type="molecule type" value="Genomic_DNA"/>
</dbReference>
<dbReference type="NCBIfam" id="NF033530">
    <property type="entry name" value="lasso_PqqD_Strm"/>
    <property type="match status" value="1"/>
</dbReference>
<accession>A0A7W3QR51</accession>
<dbReference type="Gene3D" id="1.10.10.1150">
    <property type="entry name" value="Coenzyme PQQ synthesis protein D (PqqD)"/>
    <property type="match status" value="1"/>
</dbReference>
<organism evidence="1 2">
    <name type="scientific">Actinomadura namibiensis</name>
    <dbReference type="NCBI Taxonomy" id="182080"/>
    <lineage>
        <taxon>Bacteria</taxon>
        <taxon>Bacillati</taxon>
        <taxon>Actinomycetota</taxon>
        <taxon>Actinomycetes</taxon>
        <taxon>Streptosporangiales</taxon>
        <taxon>Thermomonosporaceae</taxon>
        <taxon>Actinomadura</taxon>
    </lineage>
</organism>
<dbReference type="AlphaFoldDB" id="A0A7W3QR51"/>
<evidence type="ECO:0000313" key="1">
    <source>
        <dbReference type="EMBL" id="MBA8956008.1"/>
    </source>
</evidence>
<dbReference type="RefSeq" id="WP_182847963.1">
    <property type="nucleotide sequence ID" value="NZ_BAAALP010000080.1"/>
</dbReference>
<evidence type="ECO:0008006" key="3">
    <source>
        <dbReference type="Google" id="ProtNLM"/>
    </source>
</evidence>
<keyword evidence="2" id="KW-1185">Reference proteome</keyword>
<dbReference type="InterPro" id="IPR041881">
    <property type="entry name" value="PqqD_sf"/>
</dbReference>
<protein>
    <recommendedName>
        <fullName evidence="3">Lasso peptide biosynthesis PqqD family chaperone</fullName>
    </recommendedName>
</protein>
<dbReference type="Pfam" id="PF05402">
    <property type="entry name" value="PqqD"/>
    <property type="match status" value="1"/>
</dbReference>
<dbReference type="Proteomes" id="UP000572680">
    <property type="component" value="Unassembled WGS sequence"/>
</dbReference>
<proteinExistence type="predicted"/>